<accession>A0A933MK42</accession>
<reference evidence="3" key="1">
    <citation type="submission" date="2020-07" db="EMBL/GenBank/DDBJ databases">
        <title>Huge and variable diversity of episymbiotic CPR bacteria and DPANN archaea in groundwater ecosystems.</title>
        <authorList>
            <person name="He C.Y."/>
            <person name="Keren R."/>
            <person name="Whittaker M."/>
            <person name="Farag I.F."/>
            <person name="Doudna J."/>
            <person name="Cate J.H.D."/>
            <person name="Banfield J.F."/>
        </authorList>
    </citation>
    <scope>NUCLEOTIDE SEQUENCE</scope>
    <source>
        <strain evidence="3">NC_groundwater_1520_Pr4_B-0.1um_53_5</strain>
    </source>
</reference>
<name>A0A933MK42_UNCT6</name>
<dbReference type="Pfam" id="PF13174">
    <property type="entry name" value="TPR_6"/>
    <property type="match status" value="1"/>
</dbReference>
<dbReference type="InterPro" id="IPR019734">
    <property type="entry name" value="TPR_rpt"/>
</dbReference>
<feature type="chain" id="PRO_5037090226" evidence="2">
    <location>
        <begin position="17"/>
        <end position="239"/>
    </location>
</feature>
<organism evidence="3 4">
    <name type="scientific">candidate division TA06 bacterium</name>
    <dbReference type="NCBI Taxonomy" id="2250710"/>
    <lineage>
        <taxon>Bacteria</taxon>
        <taxon>Bacteria division TA06</taxon>
    </lineage>
</organism>
<protein>
    <submittedName>
        <fullName evidence="3">Tol-pal system protein YbgF</fullName>
    </submittedName>
</protein>
<dbReference type="GO" id="GO:0051301">
    <property type="term" value="P:cell division"/>
    <property type="evidence" value="ECO:0007669"/>
    <property type="project" value="InterPro"/>
</dbReference>
<keyword evidence="2" id="KW-0732">Signal</keyword>
<dbReference type="NCBIfam" id="TIGR02795">
    <property type="entry name" value="tol_pal_ybgF"/>
    <property type="match status" value="1"/>
</dbReference>
<dbReference type="SUPFAM" id="SSF48452">
    <property type="entry name" value="TPR-like"/>
    <property type="match status" value="1"/>
</dbReference>
<dbReference type="AlphaFoldDB" id="A0A933MK42"/>
<feature type="compositionally biased region" description="Basic and acidic residues" evidence="1">
    <location>
        <begin position="111"/>
        <end position="121"/>
    </location>
</feature>
<evidence type="ECO:0000256" key="1">
    <source>
        <dbReference type="SAM" id="MobiDB-lite"/>
    </source>
</evidence>
<dbReference type="InterPro" id="IPR011990">
    <property type="entry name" value="TPR-like_helical_dom_sf"/>
</dbReference>
<dbReference type="Gene3D" id="1.25.40.10">
    <property type="entry name" value="Tetratricopeptide repeat domain"/>
    <property type="match status" value="1"/>
</dbReference>
<dbReference type="InterPro" id="IPR034706">
    <property type="entry name" value="CpoB"/>
</dbReference>
<evidence type="ECO:0000313" key="4">
    <source>
        <dbReference type="Proteomes" id="UP000736328"/>
    </source>
</evidence>
<dbReference type="InterPro" id="IPR014162">
    <property type="entry name" value="CpoB_C"/>
</dbReference>
<feature type="region of interest" description="Disordered" evidence="1">
    <location>
        <begin position="88"/>
        <end position="121"/>
    </location>
</feature>
<sequence length="239" mass="27005">MKRTLFLVSFALSVLAALPGCGMKKEYIRVTDQLDSIELREKRIERRTAALDSLSQVQMGLLYELRAELKSLSASAGEKWSIAEQQQEDNKYRPLSVGPSQPDPKAPAPEPKTEAPTETNPKKLYDASYLDITKGNYDLALSGFNEFIKRFPKHDLADNAQYWIGEGFYAQKKYDSALAEFEKVVGNYPGKDKEPAALYKIGLCLQEMGDKDKARQYWQLLAKKYPKSPEAALAKDRLK</sequence>
<evidence type="ECO:0000256" key="2">
    <source>
        <dbReference type="SAM" id="SignalP"/>
    </source>
</evidence>
<comment type="caution">
    <text evidence="3">The sequence shown here is derived from an EMBL/GenBank/DDBJ whole genome shotgun (WGS) entry which is preliminary data.</text>
</comment>
<dbReference type="Pfam" id="PF13432">
    <property type="entry name" value="TPR_16"/>
    <property type="match status" value="1"/>
</dbReference>
<proteinExistence type="inferred from homology"/>
<dbReference type="EMBL" id="JACQXR010000116">
    <property type="protein sequence ID" value="MBI4727309.1"/>
    <property type="molecule type" value="Genomic_DNA"/>
</dbReference>
<dbReference type="Proteomes" id="UP000736328">
    <property type="component" value="Unassembled WGS sequence"/>
</dbReference>
<evidence type="ECO:0000313" key="3">
    <source>
        <dbReference type="EMBL" id="MBI4727309.1"/>
    </source>
</evidence>
<dbReference type="HAMAP" id="MF_02066">
    <property type="entry name" value="CpoB"/>
    <property type="match status" value="1"/>
</dbReference>
<gene>
    <name evidence="3" type="primary">ybgF</name>
    <name evidence="3" type="ORF">HY768_08845</name>
</gene>
<feature type="compositionally biased region" description="Pro residues" evidence="1">
    <location>
        <begin position="101"/>
        <end position="110"/>
    </location>
</feature>
<feature type="signal peptide" evidence="2">
    <location>
        <begin position="1"/>
        <end position="16"/>
    </location>
</feature>